<evidence type="ECO:0000259" key="9">
    <source>
        <dbReference type="Pfam" id="PF02753"/>
    </source>
</evidence>
<dbReference type="PANTHER" id="PTHR30251:SF11">
    <property type="entry name" value="CHAPERONE PROTEIN FIMC-RELATED"/>
    <property type="match status" value="1"/>
</dbReference>
<sequence>MKKKFIALTLWVLISQSALASGVGLSSTRVIYDGNKKEASLTVQNKNKSEEFLIQSWVDDATGSKKTPFIITPPLFKLEPGKNNILRIVNVNPSLPQDRESVYWVNVKAIPSQNEENEGKNVLQIAVRTRIKLFYRPAGLKGDIKSSPGELRFTRNGKQIKVDNPTVFNITFSDVFINGHEIEKSGMVPAKGALNINLPAGVNSASQIKYNTINDFGSSGEYLTREIN</sequence>
<organism evidence="10 11">
    <name type="scientific">Escherichia coli</name>
    <dbReference type="NCBI Taxonomy" id="562"/>
    <lineage>
        <taxon>Bacteria</taxon>
        <taxon>Pseudomonadati</taxon>
        <taxon>Pseudomonadota</taxon>
        <taxon>Gammaproteobacteria</taxon>
        <taxon>Enterobacterales</taxon>
        <taxon>Enterobacteriaceae</taxon>
        <taxon>Escherichia</taxon>
    </lineage>
</organism>
<dbReference type="PANTHER" id="PTHR30251">
    <property type="entry name" value="PILUS ASSEMBLY CHAPERONE"/>
    <property type="match status" value="1"/>
</dbReference>
<evidence type="ECO:0000256" key="2">
    <source>
        <dbReference type="ARBA" id="ARBA00007399"/>
    </source>
</evidence>
<keyword evidence="4" id="KW-0732">Signal</keyword>
<evidence type="ECO:0000313" key="10">
    <source>
        <dbReference type="EMBL" id="STH80394.1"/>
    </source>
</evidence>
<gene>
    <name evidence="10" type="primary">lpfB</name>
    <name evidence="10" type="ORF">NCTC8621_00264</name>
</gene>
<evidence type="ECO:0000256" key="1">
    <source>
        <dbReference type="ARBA" id="ARBA00004418"/>
    </source>
</evidence>
<evidence type="ECO:0000256" key="7">
    <source>
        <dbReference type="RuleBase" id="RU003918"/>
    </source>
</evidence>
<dbReference type="PROSITE" id="PS00635">
    <property type="entry name" value="PILI_CHAPERONE"/>
    <property type="match status" value="1"/>
</dbReference>
<dbReference type="Proteomes" id="UP000255093">
    <property type="component" value="Unassembled WGS sequence"/>
</dbReference>
<dbReference type="InterPro" id="IPR008962">
    <property type="entry name" value="PapD-like_sf"/>
</dbReference>
<proteinExistence type="inferred from homology"/>
<feature type="domain" description="Pili assembly chaperone C-terminal" evidence="9">
    <location>
        <begin position="162"/>
        <end position="218"/>
    </location>
</feature>
<dbReference type="InterPro" id="IPR036316">
    <property type="entry name" value="Pili_assmbl_chap_C_dom_sf"/>
</dbReference>
<dbReference type="InterPro" id="IPR001829">
    <property type="entry name" value="Pili_assmbl_chaperone_bac"/>
</dbReference>
<comment type="similarity">
    <text evidence="2 7">Belongs to the periplasmic pilus chaperone family.</text>
</comment>
<dbReference type="GO" id="GO:0071555">
    <property type="term" value="P:cell wall organization"/>
    <property type="evidence" value="ECO:0007669"/>
    <property type="project" value="InterPro"/>
</dbReference>
<evidence type="ECO:0000313" key="11">
    <source>
        <dbReference type="Proteomes" id="UP000255093"/>
    </source>
</evidence>
<dbReference type="Pfam" id="PF02753">
    <property type="entry name" value="PapD_C"/>
    <property type="match status" value="1"/>
</dbReference>
<dbReference type="RefSeq" id="WP_000726211.1">
    <property type="nucleotide sequence ID" value="NZ_CABWKD010000053.1"/>
</dbReference>
<feature type="domain" description="Pili assembly chaperone N-terminal" evidence="8">
    <location>
        <begin position="22"/>
        <end position="140"/>
    </location>
</feature>
<evidence type="ECO:0000256" key="3">
    <source>
        <dbReference type="ARBA" id="ARBA00022558"/>
    </source>
</evidence>
<protein>
    <submittedName>
        <fullName evidence="10">Fimbrial chaperone</fullName>
    </submittedName>
</protein>
<keyword evidence="6 7" id="KW-0143">Chaperone</keyword>
<comment type="subcellular location">
    <subcellularLocation>
        <location evidence="1 7">Periplasm</location>
    </subcellularLocation>
</comment>
<evidence type="ECO:0000259" key="8">
    <source>
        <dbReference type="Pfam" id="PF00345"/>
    </source>
</evidence>
<dbReference type="EMBL" id="UGBW01000003">
    <property type="protein sequence ID" value="STH80394.1"/>
    <property type="molecule type" value="Genomic_DNA"/>
</dbReference>
<dbReference type="InterPro" id="IPR013783">
    <property type="entry name" value="Ig-like_fold"/>
</dbReference>
<dbReference type="Pfam" id="PF00345">
    <property type="entry name" value="PapD_N"/>
    <property type="match status" value="1"/>
</dbReference>
<name>A0A0K3FL43_ECOLX</name>
<dbReference type="InterPro" id="IPR016147">
    <property type="entry name" value="Pili_assmbl_chaperone_N"/>
</dbReference>
<keyword evidence="3" id="KW-1029">Fimbrium biogenesis</keyword>
<dbReference type="InterPro" id="IPR018046">
    <property type="entry name" value="Pili_assmbl_chaperone_CS"/>
</dbReference>
<keyword evidence="5" id="KW-0574">Periplasm</keyword>
<dbReference type="Gene3D" id="2.60.40.10">
    <property type="entry name" value="Immunoglobulins"/>
    <property type="match status" value="2"/>
</dbReference>
<dbReference type="AlphaFoldDB" id="A0A0K3FL43"/>
<dbReference type="SUPFAM" id="SSF49354">
    <property type="entry name" value="PapD-like"/>
    <property type="match status" value="1"/>
</dbReference>
<dbReference type="GO" id="GO:0030288">
    <property type="term" value="C:outer membrane-bounded periplasmic space"/>
    <property type="evidence" value="ECO:0007669"/>
    <property type="project" value="InterPro"/>
</dbReference>
<accession>A0A0K3FL43</accession>
<evidence type="ECO:0000256" key="4">
    <source>
        <dbReference type="ARBA" id="ARBA00022729"/>
    </source>
</evidence>
<dbReference type="FunFam" id="2.60.40.10:FF:000458">
    <property type="entry name" value="Molecular chaperone FimC"/>
    <property type="match status" value="1"/>
</dbReference>
<dbReference type="NCBIfam" id="NF011755">
    <property type="entry name" value="PRK15208.1"/>
    <property type="match status" value="1"/>
</dbReference>
<dbReference type="InterPro" id="IPR050643">
    <property type="entry name" value="Periplasmic_pilus_chap"/>
</dbReference>
<evidence type="ECO:0000256" key="6">
    <source>
        <dbReference type="ARBA" id="ARBA00023186"/>
    </source>
</evidence>
<evidence type="ECO:0000256" key="5">
    <source>
        <dbReference type="ARBA" id="ARBA00022764"/>
    </source>
</evidence>
<dbReference type="InterPro" id="IPR016148">
    <property type="entry name" value="Pili_assmbl_chaperone_C"/>
</dbReference>
<dbReference type="PRINTS" id="PR00969">
    <property type="entry name" value="CHAPERONPILI"/>
</dbReference>
<reference evidence="10 11" key="1">
    <citation type="submission" date="2018-06" db="EMBL/GenBank/DDBJ databases">
        <authorList>
            <consortium name="Pathogen Informatics"/>
            <person name="Doyle S."/>
        </authorList>
    </citation>
    <scope>NUCLEOTIDE SEQUENCE [LARGE SCALE GENOMIC DNA]</scope>
    <source>
        <strain evidence="10 11">NCTC8621</strain>
    </source>
</reference>
<dbReference type="SUPFAM" id="SSF49584">
    <property type="entry name" value="Periplasmic chaperone C-domain"/>
    <property type="match status" value="1"/>
</dbReference>